<accession>A0A8J9V8F4</accession>
<feature type="domain" description="MADF" evidence="2">
    <location>
        <begin position="11"/>
        <end position="108"/>
    </location>
</feature>
<dbReference type="AlphaFoldDB" id="A0A8J9V8F4"/>
<dbReference type="GO" id="GO:0005667">
    <property type="term" value="C:transcription regulator complex"/>
    <property type="evidence" value="ECO:0007669"/>
    <property type="project" value="TreeGrafter"/>
</dbReference>
<name>A0A8J9V8F4_9NEOP</name>
<feature type="compositionally biased region" description="Low complexity" evidence="1">
    <location>
        <begin position="135"/>
        <end position="145"/>
    </location>
</feature>
<feature type="region of interest" description="Disordered" evidence="1">
    <location>
        <begin position="118"/>
        <end position="159"/>
    </location>
</feature>
<dbReference type="SMART" id="SM00595">
    <property type="entry name" value="MADF"/>
    <property type="match status" value="1"/>
</dbReference>
<protein>
    <recommendedName>
        <fullName evidence="2">MADF domain-containing protein</fullName>
    </recommendedName>
</protein>
<feature type="non-terminal residue" evidence="3">
    <location>
        <position position="445"/>
    </location>
</feature>
<keyword evidence="4" id="KW-1185">Reference proteome</keyword>
<dbReference type="InterPro" id="IPR006578">
    <property type="entry name" value="MADF-dom"/>
</dbReference>
<organism evidence="3 4">
    <name type="scientific">Brenthis ino</name>
    <name type="common">lesser marbled fritillary</name>
    <dbReference type="NCBI Taxonomy" id="405034"/>
    <lineage>
        <taxon>Eukaryota</taxon>
        <taxon>Metazoa</taxon>
        <taxon>Ecdysozoa</taxon>
        <taxon>Arthropoda</taxon>
        <taxon>Hexapoda</taxon>
        <taxon>Insecta</taxon>
        <taxon>Pterygota</taxon>
        <taxon>Neoptera</taxon>
        <taxon>Endopterygota</taxon>
        <taxon>Lepidoptera</taxon>
        <taxon>Glossata</taxon>
        <taxon>Ditrysia</taxon>
        <taxon>Papilionoidea</taxon>
        <taxon>Nymphalidae</taxon>
        <taxon>Heliconiinae</taxon>
        <taxon>Argynnini</taxon>
        <taxon>Brenthis</taxon>
    </lineage>
</organism>
<evidence type="ECO:0000256" key="1">
    <source>
        <dbReference type="SAM" id="MobiDB-lite"/>
    </source>
</evidence>
<dbReference type="Pfam" id="PF10545">
    <property type="entry name" value="MADF_DNA_bdg"/>
    <property type="match status" value="1"/>
</dbReference>
<dbReference type="PANTHER" id="PTHR12243">
    <property type="entry name" value="MADF DOMAIN TRANSCRIPTION FACTOR"/>
    <property type="match status" value="1"/>
</dbReference>
<evidence type="ECO:0000259" key="2">
    <source>
        <dbReference type="Pfam" id="PF10545"/>
    </source>
</evidence>
<evidence type="ECO:0000313" key="4">
    <source>
        <dbReference type="Proteomes" id="UP000838878"/>
    </source>
</evidence>
<reference evidence="3" key="1">
    <citation type="submission" date="2021-12" db="EMBL/GenBank/DDBJ databases">
        <authorList>
            <person name="Martin H S."/>
        </authorList>
    </citation>
    <scope>NUCLEOTIDE SEQUENCE</scope>
</reference>
<dbReference type="PANTHER" id="PTHR12243:SF67">
    <property type="entry name" value="COREPRESSOR OF PANGOLIN, ISOFORM A-RELATED"/>
    <property type="match status" value="1"/>
</dbReference>
<dbReference type="EMBL" id="OV170223">
    <property type="protein sequence ID" value="CAH0721925.1"/>
    <property type="molecule type" value="Genomic_DNA"/>
</dbReference>
<sequence>MSEQEIDIDFLISLVQERPIIWDKSHEHYSDKFRKANEWAAVCKIIFQDYEEFEDQKKNKIGNEIVKKWRSVRDNFFRYVKKLKENSSSGSGAKQFKKYHYYNQLQFLLKIAQNKTDSSLKNVPDETERNKNTTSSSPSQEMSSLPPGPSRYVPASRKRSNQAIDDFEAQTLEALHETENRHLSFFKGILPSLDGFTELQTLTFQSKVINIITEMRFGEQTQSTPLHVAATLLRCDIVHRRNAGVAYNALFRYDDATQRINGASLIEVNEYIFYAGYPQYVSLHQEILSDLLDVAGSSSWNYEQPEDNHPVRRTTGDGDGIRFTTLIQGQEYPPISWNKDPDFVYSIQALLDTPSITSEFERMHRQLKTDLMCHAADPAAQAAGSTALVFGLNPPASFCTIMPSPRGQAGGAACRCRRHPSLTQLPAGIHRAVTYHLFILCCCEV</sequence>
<dbReference type="GO" id="GO:0005634">
    <property type="term" value="C:nucleus"/>
    <property type="evidence" value="ECO:0007669"/>
    <property type="project" value="TreeGrafter"/>
</dbReference>
<dbReference type="InterPro" id="IPR039353">
    <property type="entry name" value="TF_Adf1"/>
</dbReference>
<dbReference type="OrthoDB" id="6159213at2759"/>
<dbReference type="Proteomes" id="UP000838878">
    <property type="component" value="Chromosome 3"/>
</dbReference>
<evidence type="ECO:0000313" key="3">
    <source>
        <dbReference type="EMBL" id="CAH0721925.1"/>
    </source>
</evidence>
<proteinExistence type="predicted"/>
<dbReference type="GO" id="GO:0006357">
    <property type="term" value="P:regulation of transcription by RNA polymerase II"/>
    <property type="evidence" value="ECO:0007669"/>
    <property type="project" value="TreeGrafter"/>
</dbReference>
<gene>
    <name evidence="3" type="ORF">BINO364_LOCUS7960</name>
</gene>